<evidence type="ECO:0000259" key="4">
    <source>
        <dbReference type="PROSITE" id="PS50995"/>
    </source>
</evidence>
<dbReference type="PROSITE" id="PS50995">
    <property type="entry name" value="HTH_MARR_2"/>
    <property type="match status" value="1"/>
</dbReference>
<comment type="caution">
    <text evidence="5">The sequence shown here is derived from an EMBL/GenBank/DDBJ whole genome shotgun (WGS) entry which is preliminary data.</text>
</comment>
<dbReference type="InterPro" id="IPR023187">
    <property type="entry name" value="Tscrpt_reg_MarR-type_CS"/>
</dbReference>
<accession>A0A9D7E6H3</accession>
<dbReference type="GO" id="GO:0003677">
    <property type="term" value="F:DNA binding"/>
    <property type="evidence" value="ECO:0007669"/>
    <property type="project" value="UniProtKB-KW"/>
</dbReference>
<organism evidence="5 6">
    <name type="scientific">Candidatus Methylophosphatis roskildensis</name>
    <dbReference type="NCBI Taxonomy" id="2899263"/>
    <lineage>
        <taxon>Bacteria</taxon>
        <taxon>Pseudomonadati</taxon>
        <taxon>Pseudomonadota</taxon>
        <taxon>Betaproteobacteria</taxon>
        <taxon>Nitrosomonadales</taxon>
        <taxon>Sterolibacteriaceae</taxon>
        <taxon>Candidatus Methylophosphatis</taxon>
    </lineage>
</organism>
<keyword evidence="1" id="KW-0805">Transcription regulation</keyword>
<name>A0A9D7E6H3_9PROT</name>
<dbReference type="AlphaFoldDB" id="A0A9D7E6H3"/>
<dbReference type="PROSITE" id="PS01117">
    <property type="entry name" value="HTH_MARR_1"/>
    <property type="match status" value="1"/>
</dbReference>
<dbReference type="InterPro" id="IPR036390">
    <property type="entry name" value="WH_DNA-bd_sf"/>
</dbReference>
<proteinExistence type="predicted"/>
<evidence type="ECO:0000313" key="5">
    <source>
        <dbReference type="EMBL" id="MBK6973775.1"/>
    </source>
</evidence>
<feature type="domain" description="HTH marR-type" evidence="4">
    <location>
        <begin position="1"/>
        <end position="128"/>
    </location>
</feature>
<evidence type="ECO:0000256" key="1">
    <source>
        <dbReference type="ARBA" id="ARBA00023015"/>
    </source>
</evidence>
<evidence type="ECO:0000256" key="3">
    <source>
        <dbReference type="ARBA" id="ARBA00023163"/>
    </source>
</evidence>
<reference evidence="5" key="1">
    <citation type="submission" date="2020-10" db="EMBL/GenBank/DDBJ databases">
        <title>Connecting structure to function with the recovery of over 1000 high-quality activated sludge metagenome-assembled genomes encoding full-length rRNA genes using long-read sequencing.</title>
        <authorList>
            <person name="Singleton C.M."/>
            <person name="Petriglieri F."/>
            <person name="Kristensen J.M."/>
            <person name="Kirkegaard R.H."/>
            <person name="Michaelsen T.Y."/>
            <person name="Andersen M.H."/>
            <person name="Karst S.M."/>
            <person name="Dueholm M.S."/>
            <person name="Nielsen P.H."/>
            <person name="Albertsen M."/>
        </authorList>
    </citation>
    <scope>NUCLEOTIDE SEQUENCE</scope>
    <source>
        <strain evidence="5">Bjer_18-Q3-R1-45_BAT3C.347</strain>
    </source>
</reference>
<sequence length="136" mass="15789">MLSCTSLIERQVRSKLRREFDTTLPRFDLMAHLDRSPEGLRMGDLSRRMMVTSGNVTGITDQLEAEGLVMRVFSPEDRRSLIVRMTPNGRRAFRRMAKAYERWIVGMFDRLPPPDRNQLLRLLGTLKDDLHDTVAD</sequence>
<protein>
    <submittedName>
        <fullName evidence="5">MarR family transcriptional regulator</fullName>
    </submittedName>
</protein>
<dbReference type="SUPFAM" id="SSF46785">
    <property type="entry name" value="Winged helix' DNA-binding domain"/>
    <property type="match status" value="1"/>
</dbReference>
<dbReference type="SMART" id="SM00347">
    <property type="entry name" value="HTH_MARR"/>
    <property type="match status" value="1"/>
</dbReference>
<dbReference type="PANTHER" id="PTHR33164">
    <property type="entry name" value="TRANSCRIPTIONAL REGULATOR, MARR FAMILY"/>
    <property type="match status" value="1"/>
</dbReference>
<evidence type="ECO:0000256" key="2">
    <source>
        <dbReference type="ARBA" id="ARBA00023125"/>
    </source>
</evidence>
<dbReference type="Proteomes" id="UP000807785">
    <property type="component" value="Unassembled WGS sequence"/>
</dbReference>
<keyword evidence="2" id="KW-0238">DNA-binding</keyword>
<dbReference type="Gene3D" id="1.10.10.10">
    <property type="entry name" value="Winged helix-like DNA-binding domain superfamily/Winged helix DNA-binding domain"/>
    <property type="match status" value="1"/>
</dbReference>
<dbReference type="Pfam" id="PF01047">
    <property type="entry name" value="MarR"/>
    <property type="match status" value="1"/>
</dbReference>
<dbReference type="InterPro" id="IPR036388">
    <property type="entry name" value="WH-like_DNA-bd_sf"/>
</dbReference>
<dbReference type="InterPro" id="IPR000835">
    <property type="entry name" value="HTH_MarR-typ"/>
</dbReference>
<dbReference type="PANTHER" id="PTHR33164:SF43">
    <property type="entry name" value="HTH-TYPE TRANSCRIPTIONAL REPRESSOR YETL"/>
    <property type="match status" value="1"/>
</dbReference>
<evidence type="ECO:0000313" key="6">
    <source>
        <dbReference type="Proteomes" id="UP000807785"/>
    </source>
</evidence>
<keyword evidence="3" id="KW-0804">Transcription</keyword>
<dbReference type="InterPro" id="IPR039422">
    <property type="entry name" value="MarR/SlyA-like"/>
</dbReference>
<dbReference type="GO" id="GO:0006950">
    <property type="term" value="P:response to stress"/>
    <property type="evidence" value="ECO:0007669"/>
    <property type="project" value="TreeGrafter"/>
</dbReference>
<gene>
    <name evidence="5" type="ORF">IPH26_12795</name>
</gene>
<dbReference type="GO" id="GO:0003700">
    <property type="term" value="F:DNA-binding transcription factor activity"/>
    <property type="evidence" value="ECO:0007669"/>
    <property type="project" value="InterPro"/>
</dbReference>
<dbReference type="EMBL" id="JADJEV010000003">
    <property type="protein sequence ID" value="MBK6973775.1"/>
    <property type="molecule type" value="Genomic_DNA"/>
</dbReference>
<dbReference type="PRINTS" id="PR00598">
    <property type="entry name" value="HTHMARR"/>
</dbReference>